<dbReference type="Pfam" id="PF00581">
    <property type="entry name" value="Rhodanese"/>
    <property type="match status" value="1"/>
</dbReference>
<keyword evidence="3" id="KW-1185">Reference proteome</keyword>
<dbReference type="CDD" id="cd00158">
    <property type="entry name" value="RHOD"/>
    <property type="match status" value="1"/>
</dbReference>
<sequence>MFNILMYLPWGKVPETTCQELWQKREIVQIVDVRSAQEFKHSHIEGAVNLPITQLNESTIQSLGLDPDQPVVTICLSAHRSIPATRRLAKMGYSVTQLKGGMKSWWKNNLPCIKN</sequence>
<dbReference type="Proteomes" id="UP000182827">
    <property type="component" value="Unassembled WGS sequence"/>
</dbReference>
<dbReference type="PANTHER" id="PTHR43031">
    <property type="entry name" value="FAD-DEPENDENT OXIDOREDUCTASE"/>
    <property type="match status" value="1"/>
</dbReference>
<dbReference type="GO" id="GO:0016740">
    <property type="term" value="F:transferase activity"/>
    <property type="evidence" value="ECO:0007669"/>
    <property type="project" value="UniProtKB-KW"/>
</dbReference>
<evidence type="ECO:0000313" key="3">
    <source>
        <dbReference type="Proteomes" id="UP000182827"/>
    </source>
</evidence>
<dbReference type="InterPro" id="IPR036873">
    <property type="entry name" value="Rhodanese-like_dom_sf"/>
</dbReference>
<dbReference type="PANTHER" id="PTHR43031:SF1">
    <property type="entry name" value="PYRIDINE NUCLEOTIDE-DISULPHIDE OXIDOREDUCTASE"/>
    <property type="match status" value="1"/>
</dbReference>
<dbReference type="Gene3D" id="3.40.250.10">
    <property type="entry name" value="Rhodanese-like domain"/>
    <property type="match status" value="1"/>
</dbReference>
<name>A0A1I6WCI0_9GAMM</name>
<evidence type="ECO:0000259" key="1">
    <source>
        <dbReference type="PROSITE" id="PS50206"/>
    </source>
</evidence>
<accession>A0A1I6WCI0</accession>
<evidence type="ECO:0000313" key="2">
    <source>
        <dbReference type="EMBL" id="SFT23693.1"/>
    </source>
</evidence>
<reference evidence="3" key="1">
    <citation type="submission" date="2016-10" db="EMBL/GenBank/DDBJ databases">
        <authorList>
            <person name="Varghese N."/>
            <person name="Submissions S."/>
        </authorList>
    </citation>
    <scope>NUCLEOTIDE SEQUENCE [LARGE SCALE GENOMIC DNA]</scope>
    <source>
        <strain evidence="3">ANC 5076</strain>
    </source>
</reference>
<dbReference type="RefSeq" id="WP_074947813.1">
    <property type="nucleotide sequence ID" value="NZ_CAJJDZ010000009.1"/>
</dbReference>
<dbReference type="EMBL" id="FOZU01000054">
    <property type="protein sequence ID" value="SFT23693.1"/>
    <property type="molecule type" value="Genomic_DNA"/>
</dbReference>
<protein>
    <submittedName>
        <fullName evidence="2">Rhodanese-related sulfurtransferase</fullName>
    </submittedName>
</protein>
<dbReference type="PROSITE" id="PS50206">
    <property type="entry name" value="RHODANESE_3"/>
    <property type="match status" value="1"/>
</dbReference>
<organism evidence="2 3">
    <name type="scientific">Acinetobacter bohemicus</name>
    <dbReference type="NCBI Taxonomy" id="1435036"/>
    <lineage>
        <taxon>Bacteria</taxon>
        <taxon>Pseudomonadati</taxon>
        <taxon>Pseudomonadota</taxon>
        <taxon>Gammaproteobacteria</taxon>
        <taxon>Moraxellales</taxon>
        <taxon>Moraxellaceae</taxon>
        <taxon>Acinetobacter</taxon>
    </lineage>
</organism>
<dbReference type="AlphaFoldDB" id="A0A1I6WCI0"/>
<dbReference type="SUPFAM" id="SSF52821">
    <property type="entry name" value="Rhodanese/Cell cycle control phosphatase"/>
    <property type="match status" value="1"/>
</dbReference>
<dbReference type="InterPro" id="IPR001763">
    <property type="entry name" value="Rhodanese-like_dom"/>
</dbReference>
<feature type="domain" description="Rhodanese" evidence="1">
    <location>
        <begin position="24"/>
        <end position="114"/>
    </location>
</feature>
<gene>
    <name evidence="2" type="ORF">SAMN05444586_105411</name>
</gene>
<keyword evidence="2" id="KW-0808">Transferase</keyword>
<dbReference type="InterPro" id="IPR050229">
    <property type="entry name" value="GlpE_sulfurtransferase"/>
</dbReference>
<dbReference type="SMART" id="SM00450">
    <property type="entry name" value="RHOD"/>
    <property type="match status" value="1"/>
</dbReference>
<proteinExistence type="predicted"/>